<dbReference type="InterPro" id="IPR029068">
    <property type="entry name" value="Glyas_Bleomycin-R_OHBP_Dase"/>
</dbReference>
<accession>A0A853DC78</accession>
<dbReference type="AlphaFoldDB" id="A0A853DC78"/>
<comment type="caution">
    <text evidence="1">The sequence shown here is derived from an EMBL/GenBank/DDBJ whole genome shotgun (WGS) entry which is preliminary data.</text>
</comment>
<gene>
    <name evidence="1" type="ORF">HNR15_000536</name>
</gene>
<protein>
    <recommendedName>
        <fullName evidence="3">VOC domain-containing protein</fullName>
    </recommendedName>
</protein>
<evidence type="ECO:0000313" key="1">
    <source>
        <dbReference type="EMBL" id="NYJ73573.1"/>
    </source>
</evidence>
<proteinExistence type="predicted"/>
<name>A0A853DC78_9MICO</name>
<reference evidence="1 2" key="1">
    <citation type="submission" date="2020-07" db="EMBL/GenBank/DDBJ databases">
        <title>Sequencing the genomes of 1000 actinobacteria strains.</title>
        <authorList>
            <person name="Klenk H.-P."/>
        </authorList>
    </citation>
    <scope>NUCLEOTIDE SEQUENCE [LARGE SCALE GENOMIC DNA]</scope>
    <source>
        <strain evidence="1 2">DSM 29531</strain>
    </source>
</reference>
<organism evidence="1 2">
    <name type="scientific">Allobranchiibius huperziae</name>
    <dbReference type="NCBI Taxonomy" id="1874116"/>
    <lineage>
        <taxon>Bacteria</taxon>
        <taxon>Bacillati</taxon>
        <taxon>Actinomycetota</taxon>
        <taxon>Actinomycetes</taxon>
        <taxon>Micrococcales</taxon>
        <taxon>Dermacoccaceae</taxon>
        <taxon>Allobranchiibius</taxon>
    </lineage>
</organism>
<dbReference type="CDD" id="cd06587">
    <property type="entry name" value="VOC"/>
    <property type="match status" value="1"/>
</dbReference>
<dbReference type="Gene3D" id="3.10.180.10">
    <property type="entry name" value="2,3-Dihydroxybiphenyl 1,2-Dioxygenase, domain 1"/>
    <property type="match status" value="2"/>
</dbReference>
<dbReference type="SUPFAM" id="SSF54593">
    <property type="entry name" value="Glyoxalase/Bleomycin resistance protein/Dihydroxybiphenyl dioxygenase"/>
    <property type="match status" value="2"/>
</dbReference>
<dbReference type="Proteomes" id="UP000571817">
    <property type="component" value="Unassembled WGS sequence"/>
</dbReference>
<dbReference type="RefSeq" id="WP_179478926.1">
    <property type="nucleotide sequence ID" value="NZ_JACCFW010000001.1"/>
</dbReference>
<sequence>MPLTVAAIRYTDDLPAMREFLEVLGLSPAVTSSGWVDLHAGAGRVWLHSAGDADSPSAAGQTNLCFESSDLIGLAERLGTTYVDETFGASLMITDPLGDEVQINSVHADTYGYQTHEPTPDASTCVVAVRFTDPAGPYVRFLRTLGLERSMSAADGTYAQFSAGTGAVGLHVGDGTSLTGRSGALVSLCLTTARDLDTVAKDLQDHGYADATVTHEDDARSVHVTDPDGQQLQIRAA</sequence>
<evidence type="ECO:0008006" key="3">
    <source>
        <dbReference type="Google" id="ProtNLM"/>
    </source>
</evidence>
<keyword evidence="2" id="KW-1185">Reference proteome</keyword>
<evidence type="ECO:0000313" key="2">
    <source>
        <dbReference type="Proteomes" id="UP000571817"/>
    </source>
</evidence>
<dbReference type="EMBL" id="JACCFW010000001">
    <property type="protein sequence ID" value="NYJ73573.1"/>
    <property type="molecule type" value="Genomic_DNA"/>
</dbReference>